<dbReference type="EMBL" id="ML178814">
    <property type="protein sequence ID" value="TFL07846.1"/>
    <property type="molecule type" value="Genomic_DNA"/>
</dbReference>
<evidence type="ECO:0000256" key="1">
    <source>
        <dbReference type="ARBA" id="ARBA00022723"/>
    </source>
</evidence>
<dbReference type="SUPFAM" id="SSF48264">
    <property type="entry name" value="Cytochrome P450"/>
    <property type="match status" value="2"/>
</dbReference>
<dbReference type="AlphaFoldDB" id="A0A5C3R0N1"/>
<keyword evidence="1" id="KW-0479">Metal-binding</keyword>
<gene>
    <name evidence="3" type="ORF">BDV98DRAFT_600093</name>
</gene>
<keyword evidence="4" id="KW-1185">Reference proteome</keyword>
<dbReference type="GO" id="GO:0016705">
    <property type="term" value="F:oxidoreductase activity, acting on paired donors, with incorporation or reduction of molecular oxygen"/>
    <property type="evidence" value="ECO:0007669"/>
    <property type="project" value="InterPro"/>
</dbReference>
<accession>A0A5C3R0N1</accession>
<proteinExistence type="predicted"/>
<evidence type="ECO:0000313" key="4">
    <source>
        <dbReference type="Proteomes" id="UP000305067"/>
    </source>
</evidence>
<organism evidence="3 4">
    <name type="scientific">Pterulicium gracile</name>
    <dbReference type="NCBI Taxonomy" id="1884261"/>
    <lineage>
        <taxon>Eukaryota</taxon>
        <taxon>Fungi</taxon>
        <taxon>Dikarya</taxon>
        <taxon>Basidiomycota</taxon>
        <taxon>Agaricomycotina</taxon>
        <taxon>Agaricomycetes</taxon>
        <taxon>Agaricomycetidae</taxon>
        <taxon>Agaricales</taxon>
        <taxon>Pleurotineae</taxon>
        <taxon>Pterulaceae</taxon>
        <taxon>Pterulicium</taxon>
    </lineage>
</organism>
<dbReference type="Proteomes" id="UP000305067">
    <property type="component" value="Unassembled WGS sequence"/>
</dbReference>
<dbReference type="InterPro" id="IPR036396">
    <property type="entry name" value="Cyt_P450_sf"/>
</dbReference>
<evidence type="ECO:0008006" key="5">
    <source>
        <dbReference type="Google" id="ProtNLM"/>
    </source>
</evidence>
<dbReference type="STRING" id="1884261.A0A5C3R0N1"/>
<dbReference type="PROSITE" id="PS00086">
    <property type="entry name" value="CYTOCHROME_P450"/>
    <property type="match status" value="1"/>
</dbReference>
<reference evidence="3 4" key="1">
    <citation type="journal article" date="2019" name="Nat. Ecol. Evol.">
        <title>Megaphylogeny resolves global patterns of mushroom evolution.</title>
        <authorList>
            <person name="Varga T."/>
            <person name="Krizsan K."/>
            <person name="Foldi C."/>
            <person name="Dima B."/>
            <person name="Sanchez-Garcia M."/>
            <person name="Sanchez-Ramirez S."/>
            <person name="Szollosi G.J."/>
            <person name="Szarkandi J.G."/>
            <person name="Papp V."/>
            <person name="Albert L."/>
            <person name="Andreopoulos W."/>
            <person name="Angelini C."/>
            <person name="Antonin V."/>
            <person name="Barry K.W."/>
            <person name="Bougher N.L."/>
            <person name="Buchanan P."/>
            <person name="Buyck B."/>
            <person name="Bense V."/>
            <person name="Catcheside P."/>
            <person name="Chovatia M."/>
            <person name="Cooper J."/>
            <person name="Damon W."/>
            <person name="Desjardin D."/>
            <person name="Finy P."/>
            <person name="Geml J."/>
            <person name="Haridas S."/>
            <person name="Hughes K."/>
            <person name="Justo A."/>
            <person name="Karasinski D."/>
            <person name="Kautmanova I."/>
            <person name="Kiss B."/>
            <person name="Kocsube S."/>
            <person name="Kotiranta H."/>
            <person name="LaButti K.M."/>
            <person name="Lechner B.E."/>
            <person name="Liimatainen K."/>
            <person name="Lipzen A."/>
            <person name="Lukacs Z."/>
            <person name="Mihaltcheva S."/>
            <person name="Morgado L.N."/>
            <person name="Niskanen T."/>
            <person name="Noordeloos M.E."/>
            <person name="Ohm R.A."/>
            <person name="Ortiz-Santana B."/>
            <person name="Ovrebo C."/>
            <person name="Racz N."/>
            <person name="Riley R."/>
            <person name="Savchenko A."/>
            <person name="Shiryaev A."/>
            <person name="Soop K."/>
            <person name="Spirin V."/>
            <person name="Szebenyi C."/>
            <person name="Tomsovsky M."/>
            <person name="Tulloss R.E."/>
            <person name="Uehling J."/>
            <person name="Grigoriev I.V."/>
            <person name="Vagvolgyi C."/>
            <person name="Papp T."/>
            <person name="Martin F.M."/>
            <person name="Miettinen O."/>
            <person name="Hibbett D.S."/>
            <person name="Nagy L.G."/>
        </authorList>
    </citation>
    <scope>NUCLEOTIDE SEQUENCE [LARGE SCALE GENOMIC DNA]</scope>
    <source>
        <strain evidence="3 4">CBS 309.79</strain>
    </source>
</reference>
<dbReference type="InterPro" id="IPR017972">
    <property type="entry name" value="Cyt_P450_CS"/>
</dbReference>
<evidence type="ECO:0000256" key="2">
    <source>
        <dbReference type="ARBA" id="ARBA00023004"/>
    </source>
</evidence>
<evidence type="ECO:0000313" key="3">
    <source>
        <dbReference type="EMBL" id="TFL07846.1"/>
    </source>
</evidence>
<protein>
    <recommendedName>
        <fullName evidence="5">Cytochrome P450</fullName>
    </recommendedName>
</protein>
<dbReference type="GO" id="GO:0004497">
    <property type="term" value="F:monooxygenase activity"/>
    <property type="evidence" value="ECO:0007669"/>
    <property type="project" value="InterPro"/>
</dbReference>
<dbReference type="Gene3D" id="1.10.630.10">
    <property type="entry name" value="Cytochrome P450"/>
    <property type="match status" value="1"/>
</dbReference>
<name>A0A5C3R0N1_9AGAR</name>
<dbReference type="OrthoDB" id="10029320at2759"/>
<keyword evidence="2" id="KW-0408">Iron</keyword>
<dbReference type="GO" id="GO:0005506">
    <property type="term" value="F:iron ion binding"/>
    <property type="evidence" value="ECO:0007669"/>
    <property type="project" value="InterPro"/>
</dbReference>
<dbReference type="GO" id="GO:0020037">
    <property type="term" value="F:heme binding"/>
    <property type="evidence" value="ECO:0007669"/>
    <property type="project" value="InterPro"/>
</dbReference>
<sequence length="466" mass="52268">MLFVPPLALALVNLLLLSWVLFRRRKARSSQPIILSSPHAIRQLLKPSNLNEGEKLQSRAYPNKRLVQAFGIRNTFVSPSTDVHTAFRSKAQDLIKPFSSSSSGESWEAFYQLTTRIMHAYLDAHSPRKDIGSNQVVTVPFDPFIRCITFTCILLGLLQISQLHPSSVDFAEIDHITSCINEMWTLSKTPAGVPEEMRKDVNRRLIVLFRDDERFPNPLDFVIPTWETLWRTVAHTLVLSLTHPVFDGLKPAGNGLHPDTLREGRNLLASFADLHRDTSTLFGTPRPEEGPPSPESIVLETMRLHPPSRRIARARIPRSPSTDAHSYISLPSMFNARVFRRLRAIAAPTPDVIIEKADIYTAQRSPSIWGPTAAQFDPFRLNPASVTQEQKEALLMFGYGSHMCVARKWAPVAVGVIMEALAAAGVMWVRAPGEGGRQEEWEVDEGRRGWVGWEVGFDRSRCGGDV</sequence>